<evidence type="ECO:0000313" key="3">
    <source>
        <dbReference type="EMBL" id="CAB4202950.1"/>
    </source>
</evidence>
<keyword evidence="1" id="KW-0472">Membrane</keyword>
<dbReference type="EMBL" id="LR797410">
    <property type="protein sequence ID" value="CAB4214372.1"/>
    <property type="molecule type" value="Genomic_DNA"/>
</dbReference>
<evidence type="ECO:0000313" key="4">
    <source>
        <dbReference type="EMBL" id="CAB4214372.1"/>
    </source>
</evidence>
<feature type="transmembrane region" description="Helical" evidence="1">
    <location>
        <begin position="339"/>
        <end position="362"/>
    </location>
</feature>
<dbReference type="EMBL" id="LR796960">
    <property type="protein sequence ID" value="CAB4178103.1"/>
    <property type="molecule type" value="Genomic_DNA"/>
</dbReference>
<evidence type="ECO:0000256" key="1">
    <source>
        <dbReference type="SAM" id="Phobius"/>
    </source>
</evidence>
<reference evidence="3" key="1">
    <citation type="submission" date="2020-05" db="EMBL/GenBank/DDBJ databases">
        <authorList>
            <person name="Chiriac C."/>
            <person name="Salcher M."/>
            <person name="Ghai R."/>
            <person name="Kavagutti S V."/>
        </authorList>
    </citation>
    <scope>NUCLEOTIDE SEQUENCE</scope>
</reference>
<sequence length="522" mass="53159">MATGAIVARILTKYSDKGTKAAIKDIGKMEKKFGDFANKSAKAFGLAALAAGAFAVKVGFDAVKAATEDQKSQTLLANSLRNTVGATDAAIAATEQYVTAMQAEFGVADDDLRPALARLAAVTGSVGKAQSLLGVAMDISAAKSIDLKVASALVAKGYGGNIGALKKLFPQISAATVKSKDFAAALKEISSETEGAAAAAAGTFAGQINRVRLAFGEASESLGYKLLPQVQAFADLLINKAIPAIQKFVTENGDKIAASFKVAIAYGVAFAKSMYDMFSFVARNIQVFATLGAVIVAAFFGGKVAAAVQALVTGILAIIKVMKALRTVSLASAAATALATGGVSAVAGGVAFAAALVAMGLAAKKFNKDSNKALDSLGKFGVDTKGFTAKAGDYTKGIEGITNSTKGLTDAQKDELAVAKGLKALNKYKLSSKDLKAQDPVTLEAIRKNQVKQAKLGLSSPTISLLASAGHGNIAKNTTANGSNITVNVAGSVVSEGDLVMGIKNGLAVLVRRRAGSQFATL</sequence>
<evidence type="ECO:0000313" key="2">
    <source>
        <dbReference type="EMBL" id="CAB4178103.1"/>
    </source>
</evidence>
<feature type="transmembrane region" description="Helical" evidence="1">
    <location>
        <begin position="287"/>
        <end position="319"/>
    </location>
</feature>
<dbReference type="EMBL" id="LR798392">
    <property type="protein sequence ID" value="CAB5228812.1"/>
    <property type="molecule type" value="Genomic_DNA"/>
</dbReference>
<dbReference type="EMBL" id="LR797313">
    <property type="protein sequence ID" value="CAB4202950.1"/>
    <property type="molecule type" value="Genomic_DNA"/>
</dbReference>
<keyword evidence="1" id="KW-1133">Transmembrane helix</keyword>
<organism evidence="3">
    <name type="scientific">uncultured Caudovirales phage</name>
    <dbReference type="NCBI Taxonomy" id="2100421"/>
    <lineage>
        <taxon>Viruses</taxon>
        <taxon>Duplodnaviria</taxon>
        <taxon>Heunggongvirae</taxon>
        <taxon>Uroviricota</taxon>
        <taxon>Caudoviricetes</taxon>
        <taxon>Peduoviridae</taxon>
        <taxon>Maltschvirus</taxon>
        <taxon>Maltschvirus maltsch</taxon>
    </lineage>
</organism>
<gene>
    <name evidence="2" type="ORF">UFOVP1013_33</name>
    <name evidence="3" type="ORF">UFOVP1364_50</name>
    <name evidence="4" type="ORF">UFOVP1462_33</name>
    <name evidence="5" type="ORF">UFOVP1550_42</name>
</gene>
<name>A0A6J5S2Q8_9CAUD</name>
<evidence type="ECO:0000313" key="5">
    <source>
        <dbReference type="EMBL" id="CAB5228812.1"/>
    </source>
</evidence>
<accession>A0A6J5S2Q8</accession>
<proteinExistence type="predicted"/>
<protein>
    <submittedName>
        <fullName evidence="3">Uncharacterized protein</fullName>
    </submittedName>
</protein>
<keyword evidence="1" id="KW-0812">Transmembrane</keyword>